<keyword evidence="6" id="KW-0067">ATP-binding</keyword>
<evidence type="ECO:0000256" key="8">
    <source>
        <dbReference type="ARBA" id="ARBA00023128"/>
    </source>
</evidence>
<evidence type="ECO:0000256" key="5">
    <source>
        <dbReference type="ARBA" id="ARBA00022801"/>
    </source>
</evidence>
<dbReference type="GO" id="GO:0005739">
    <property type="term" value="C:mitochondrion"/>
    <property type="evidence" value="ECO:0007669"/>
    <property type="project" value="UniProtKB-SubCell"/>
</dbReference>
<dbReference type="SUPFAM" id="SSF52540">
    <property type="entry name" value="P-loop containing nucleoside triphosphate hydrolases"/>
    <property type="match status" value="1"/>
</dbReference>
<feature type="domain" description="BCS1 N-terminal" evidence="11">
    <location>
        <begin position="23"/>
        <end position="190"/>
    </location>
</feature>
<dbReference type="GO" id="GO:0005524">
    <property type="term" value="F:ATP binding"/>
    <property type="evidence" value="ECO:0007669"/>
    <property type="project" value="UniProtKB-KW"/>
</dbReference>
<organism evidence="12 13">
    <name type="scientific">Acropora cervicornis</name>
    <name type="common">Staghorn coral</name>
    <dbReference type="NCBI Taxonomy" id="6130"/>
    <lineage>
        <taxon>Eukaryota</taxon>
        <taxon>Metazoa</taxon>
        <taxon>Cnidaria</taxon>
        <taxon>Anthozoa</taxon>
        <taxon>Hexacorallia</taxon>
        <taxon>Scleractinia</taxon>
        <taxon>Astrocoeniina</taxon>
        <taxon>Acroporidae</taxon>
        <taxon>Acropora</taxon>
    </lineage>
</organism>
<dbReference type="PROSITE" id="PS00674">
    <property type="entry name" value="AAA"/>
    <property type="match status" value="1"/>
</dbReference>
<gene>
    <name evidence="12" type="ORF">P5673_014529</name>
</gene>
<dbReference type="AlphaFoldDB" id="A0AAD9V691"/>
<dbReference type="Gene3D" id="3.40.50.300">
    <property type="entry name" value="P-loop containing nucleotide triphosphate hydrolases"/>
    <property type="match status" value="1"/>
</dbReference>
<dbReference type="Pfam" id="PF25426">
    <property type="entry name" value="AAA_lid_BCS1"/>
    <property type="match status" value="1"/>
</dbReference>
<keyword evidence="4" id="KW-0547">Nucleotide-binding</keyword>
<evidence type="ECO:0000256" key="7">
    <source>
        <dbReference type="ARBA" id="ARBA00022989"/>
    </source>
</evidence>
<evidence type="ECO:0000313" key="12">
    <source>
        <dbReference type="EMBL" id="KAK2562265.1"/>
    </source>
</evidence>
<evidence type="ECO:0000256" key="2">
    <source>
        <dbReference type="ARBA" id="ARBA00004370"/>
    </source>
</evidence>
<dbReference type="InterPro" id="IPR050747">
    <property type="entry name" value="Mitochondrial_chaperone_BCS1"/>
</dbReference>
<name>A0AAD9V691_ACRCE</name>
<sequence>MPLSELIASLGSNPYFSAGFGLVGVGAGLAALKKGSQFAYTAFRRYAIITLEVPSKDKSYHWVLQWITAQGQRAQHLSVETTFQQHETGKVSTSFDFSPSPGVHFFKYKNSFVRVERSREKMVDLTSGAPWETVTLTALATNQQLFFDILNEARHMALEKQEGKTVMYIAMGADWRQFGFPRRKRPLDSVILDDGISDGILADVREFIDSPKWYMDRDGVASSEERLVFMTTNHLNRLDPALIRPGRVDVKQEIGLASRSQLHKMYKRFYPDQTSARAEEFADRVIGLGQRKSIAQIQGHFMLFKNDPSGAIENIGNQDISLIKMNELD</sequence>
<evidence type="ECO:0000259" key="11">
    <source>
        <dbReference type="SMART" id="SM01024"/>
    </source>
</evidence>
<dbReference type="GO" id="GO:0016887">
    <property type="term" value="F:ATP hydrolysis activity"/>
    <property type="evidence" value="ECO:0007669"/>
    <property type="project" value="InterPro"/>
</dbReference>
<evidence type="ECO:0000256" key="9">
    <source>
        <dbReference type="ARBA" id="ARBA00023136"/>
    </source>
</evidence>
<evidence type="ECO:0000256" key="4">
    <source>
        <dbReference type="ARBA" id="ARBA00022741"/>
    </source>
</evidence>
<dbReference type="Proteomes" id="UP001249851">
    <property type="component" value="Unassembled WGS sequence"/>
</dbReference>
<evidence type="ECO:0000256" key="3">
    <source>
        <dbReference type="ARBA" id="ARBA00022692"/>
    </source>
</evidence>
<comment type="caution">
    <text evidence="12">The sequence shown here is derived from an EMBL/GenBank/DDBJ whole genome shotgun (WGS) entry which is preliminary data.</text>
</comment>
<dbReference type="InterPro" id="IPR057495">
    <property type="entry name" value="AAA_lid_BCS1"/>
</dbReference>
<accession>A0AAD9V691</accession>
<evidence type="ECO:0000313" key="13">
    <source>
        <dbReference type="Proteomes" id="UP001249851"/>
    </source>
</evidence>
<dbReference type="Pfam" id="PF08740">
    <property type="entry name" value="BCS1_N"/>
    <property type="match status" value="1"/>
</dbReference>
<dbReference type="EMBL" id="JARQWQ010000029">
    <property type="protein sequence ID" value="KAK2562265.1"/>
    <property type="molecule type" value="Genomic_DNA"/>
</dbReference>
<comment type="catalytic activity">
    <reaction evidence="10">
        <text>ATP + H2O = ADP + phosphate + H(+)</text>
        <dbReference type="Rhea" id="RHEA:13065"/>
        <dbReference type="ChEBI" id="CHEBI:15377"/>
        <dbReference type="ChEBI" id="CHEBI:15378"/>
        <dbReference type="ChEBI" id="CHEBI:30616"/>
        <dbReference type="ChEBI" id="CHEBI:43474"/>
        <dbReference type="ChEBI" id="CHEBI:456216"/>
    </reaction>
    <physiologicalReaction direction="left-to-right" evidence="10">
        <dbReference type="Rhea" id="RHEA:13066"/>
    </physiologicalReaction>
</comment>
<dbReference type="InterPro" id="IPR027417">
    <property type="entry name" value="P-loop_NTPase"/>
</dbReference>
<keyword evidence="5" id="KW-0378">Hydrolase</keyword>
<keyword evidence="9" id="KW-0472">Membrane</keyword>
<protein>
    <submittedName>
        <fullName evidence="12">Mitochondrial chaperone BCS1</fullName>
    </submittedName>
</protein>
<dbReference type="PANTHER" id="PTHR23070">
    <property type="entry name" value="BCS1 AAA-TYPE ATPASE"/>
    <property type="match status" value="1"/>
</dbReference>
<keyword evidence="8" id="KW-0496">Mitochondrion</keyword>
<evidence type="ECO:0000256" key="1">
    <source>
        <dbReference type="ARBA" id="ARBA00004173"/>
    </source>
</evidence>
<evidence type="ECO:0000256" key="6">
    <source>
        <dbReference type="ARBA" id="ARBA00022840"/>
    </source>
</evidence>
<comment type="subcellular location">
    <subcellularLocation>
        <location evidence="2">Membrane</location>
    </subcellularLocation>
    <subcellularLocation>
        <location evidence="1">Mitochondrion</location>
    </subcellularLocation>
</comment>
<proteinExistence type="predicted"/>
<reference evidence="12" key="1">
    <citation type="journal article" date="2023" name="G3 (Bethesda)">
        <title>Whole genome assembly and annotation of the endangered Caribbean coral Acropora cervicornis.</title>
        <authorList>
            <person name="Selwyn J.D."/>
            <person name="Vollmer S.V."/>
        </authorList>
    </citation>
    <scope>NUCLEOTIDE SEQUENCE</scope>
    <source>
        <strain evidence="12">K2</strain>
    </source>
</reference>
<keyword evidence="13" id="KW-1185">Reference proteome</keyword>
<dbReference type="SMART" id="SM01024">
    <property type="entry name" value="BCS1_N"/>
    <property type="match status" value="1"/>
</dbReference>
<keyword evidence="7" id="KW-1133">Transmembrane helix</keyword>
<reference evidence="12" key="2">
    <citation type="journal article" date="2023" name="Science">
        <title>Genomic signatures of disease resistance in endangered staghorn corals.</title>
        <authorList>
            <person name="Vollmer S.V."/>
            <person name="Selwyn J.D."/>
            <person name="Despard B.A."/>
            <person name="Roesel C.L."/>
        </authorList>
    </citation>
    <scope>NUCLEOTIDE SEQUENCE</scope>
    <source>
        <strain evidence="12">K2</strain>
    </source>
</reference>
<dbReference type="GO" id="GO:0016020">
    <property type="term" value="C:membrane"/>
    <property type="evidence" value="ECO:0007669"/>
    <property type="project" value="UniProtKB-SubCell"/>
</dbReference>
<dbReference type="InterPro" id="IPR003960">
    <property type="entry name" value="ATPase_AAA_CS"/>
</dbReference>
<keyword evidence="3" id="KW-0812">Transmembrane</keyword>
<dbReference type="InterPro" id="IPR014851">
    <property type="entry name" value="BCS1_N"/>
</dbReference>
<evidence type="ECO:0000256" key="10">
    <source>
        <dbReference type="ARBA" id="ARBA00048778"/>
    </source>
</evidence>